<reference evidence="5 6" key="1">
    <citation type="journal article" date="2018" name="PLoS Genet.">
        <title>Population sequencing reveals clonal diversity and ancestral inbreeding in the grapevine cultivar Chardonnay.</title>
        <authorList>
            <person name="Roach M.J."/>
            <person name="Johnson D.L."/>
            <person name="Bohlmann J."/>
            <person name="van Vuuren H.J."/>
            <person name="Jones S.J."/>
            <person name="Pretorius I.S."/>
            <person name="Schmidt S.A."/>
            <person name="Borneman A.R."/>
        </authorList>
    </citation>
    <scope>NUCLEOTIDE SEQUENCE [LARGE SCALE GENOMIC DNA]</scope>
    <source>
        <strain evidence="6">cv. Chardonnay</strain>
        <tissue evidence="5">Leaf</tissue>
    </source>
</reference>
<keyword evidence="2" id="KW-0963">Cytoplasm</keyword>
<dbReference type="AlphaFoldDB" id="A0A438K4M9"/>
<dbReference type="Pfam" id="PF13925">
    <property type="entry name" value="Katanin_con80"/>
    <property type="match status" value="1"/>
</dbReference>
<proteinExistence type="predicted"/>
<dbReference type="Proteomes" id="UP000288805">
    <property type="component" value="Unassembled WGS sequence"/>
</dbReference>
<dbReference type="GO" id="GO:0005856">
    <property type="term" value="C:cytoskeleton"/>
    <property type="evidence" value="ECO:0007669"/>
    <property type="project" value="UniProtKB-SubCell"/>
</dbReference>
<evidence type="ECO:0000256" key="3">
    <source>
        <dbReference type="ARBA" id="ARBA00023212"/>
    </source>
</evidence>
<accession>A0A438K4M9</accession>
<evidence type="ECO:0000313" key="6">
    <source>
        <dbReference type="Proteomes" id="UP000288805"/>
    </source>
</evidence>
<comment type="subcellular location">
    <subcellularLocation>
        <location evidence="1">Cytoplasm</location>
        <location evidence="1">Cytoskeleton</location>
    </subcellularLocation>
</comment>
<evidence type="ECO:0000256" key="1">
    <source>
        <dbReference type="ARBA" id="ARBA00004245"/>
    </source>
</evidence>
<dbReference type="GO" id="GO:0008017">
    <property type="term" value="F:microtubule binding"/>
    <property type="evidence" value="ECO:0007669"/>
    <property type="project" value="InterPro"/>
</dbReference>
<dbReference type="EMBL" id="QGNW01000016">
    <property type="protein sequence ID" value="RVX16162.1"/>
    <property type="molecule type" value="Genomic_DNA"/>
</dbReference>
<protein>
    <recommendedName>
        <fullName evidence="4">Katanin p80 subunit C-terminal domain-containing protein</fullName>
    </recommendedName>
</protein>
<name>A0A438K4M9_VITVI</name>
<comment type="caution">
    <text evidence="5">The sequence shown here is derived from an EMBL/GenBank/DDBJ whole genome shotgun (WGS) entry which is preliminary data.</text>
</comment>
<feature type="domain" description="Katanin p80 subunit C-terminal" evidence="4">
    <location>
        <begin position="84"/>
        <end position="115"/>
    </location>
</feature>
<organism evidence="5 6">
    <name type="scientific">Vitis vinifera</name>
    <name type="common">Grape</name>
    <dbReference type="NCBI Taxonomy" id="29760"/>
    <lineage>
        <taxon>Eukaryota</taxon>
        <taxon>Viridiplantae</taxon>
        <taxon>Streptophyta</taxon>
        <taxon>Embryophyta</taxon>
        <taxon>Tracheophyta</taxon>
        <taxon>Spermatophyta</taxon>
        <taxon>Magnoliopsida</taxon>
        <taxon>eudicotyledons</taxon>
        <taxon>Gunneridae</taxon>
        <taxon>Pentapetalae</taxon>
        <taxon>rosids</taxon>
        <taxon>Vitales</taxon>
        <taxon>Vitaceae</taxon>
        <taxon>Viteae</taxon>
        <taxon>Vitis</taxon>
    </lineage>
</organism>
<dbReference type="InterPro" id="IPR028021">
    <property type="entry name" value="Katanin_C-terminal"/>
</dbReference>
<evidence type="ECO:0000313" key="5">
    <source>
        <dbReference type="EMBL" id="RVX16162.1"/>
    </source>
</evidence>
<evidence type="ECO:0000259" key="4">
    <source>
        <dbReference type="Pfam" id="PF13925"/>
    </source>
</evidence>
<sequence length="122" mass="13993">MVRKGGGRWCSCASREGYGVGLWKAIRNGWIEFNKKVVLRWGMVEEYSYGRIGGVERIPWKVLFQACTLLSTPEMLGTLLTIEHNYLQVVHRFWERNDIKGAIGAMEKMADHSVSICIQLFL</sequence>
<keyword evidence="3" id="KW-0206">Cytoskeleton</keyword>
<gene>
    <name evidence="5" type="ORF">CK203_014607</name>
</gene>
<evidence type="ECO:0000256" key="2">
    <source>
        <dbReference type="ARBA" id="ARBA00022490"/>
    </source>
</evidence>